<name>A0A914PWS7_9BILA</name>
<organism evidence="1 2">
    <name type="scientific">Panagrolaimus davidi</name>
    <dbReference type="NCBI Taxonomy" id="227884"/>
    <lineage>
        <taxon>Eukaryota</taxon>
        <taxon>Metazoa</taxon>
        <taxon>Ecdysozoa</taxon>
        <taxon>Nematoda</taxon>
        <taxon>Chromadorea</taxon>
        <taxon>Rhabditida</taxon>
        <taxon>Tylenchina</taxon>
        <taxon>Panagrolaimomorpha</taxon>
        <taxon>Panagrolaimoidea</taxon>
        <taxon>Panagrolaimidae</taxon>
        <taxon>Panagrolaimus</taxon>
    </lineage>
</organism>
<accession>A0A914PWS7</accession>
<reference evidence="2" key="1">
    <citation type="submission" date="2022-11" db="UniProtKB">
        <authorList>
            <consortium name="WormBaseParasite"/>
        </authorList>
    </citation>
    <scope>IDENTIFICATION</scope>
</reference>
<dbReference type="WBParaSite" id="PDA_v2.g20833.t1">
    <property type="protein sequence ID" value="PDA_v2.g20833.t1"/>
    <property type="gene ID" value="PDA_v2.g20833"/>
</dbReference>
<keyword evidence="1" id="KW-1185">Reference proteome</keyword>
<sequence>MFLKKKLTKKITPSFISPTSVDFGKEIKFTLTPECLSADSYLFHLDNLKSDFEIIKISYDCFNIFNDKIKGDLTYDKEKKTFKFRNYLYYHTLTFKFRVLANVEYKKVCYVEDTYVLHFPSKSLKMLDLFEYEEIEITLPKYPYVHFNCYFKKHEKGAVEVHIVNPHDVKIQGKKGDFIYETNDSKDVDLRLSFVFDPSANFLDYENFEAIDSRPESAFR</sequence>
<evidence type="ECO:0000313" key="1">
    <source>
        <dbReference type="Proteomes" id="UP000887578"/>
    </source>
</evidence>
<dbReference type="AlphaFoldDB" id="A0A914PWS7"/>
<dbReference type="Proteomes" id="UP000887578">
    <property type="component" value="Unplaced"/>
</dbReference>
<proteinExistence type="predicted"/>
<protein>
    <submittedName>
        <fullName evidence="2">Uncharacterized protein</fullName>
    </submittedName>
</protein>
<evidence type="ECO:0000313" key="2">
    <source>
        <dbReference type="WBParaSite" id="PDA_v2.g20833.t1"/>
    </source>
</evidence>